<gene>
    <name evidence="12" type="primary">dapA</name>
    <name evidence="16" type="ORF">IAA52_01175</name>
</gene>
<evidence type="ECO:0000256" key="2">
    <source>
        <dbReference type="ARBA" id="ARBA00005120"/>
    </source>
</evidence>
<dbReference type="SMART" id="SM01130">
    <property type="entry name" value="DHDPS"/>
    <property type="match status" value="1"/>
</dbReference>
<dbReference type="PIRSF" id="PIRSF001365">
    <property type="entry name" value="DHDPS"/>
    <property type="match status" value="1"/>
</dbReference>
<comment type="subunit">
    <text evidence="12">Homotetramer; dimer of dimers.</text>
</comment>
<evidence type="ECO:0000256" key="14">
    <source>
        <dbReference type="PIRSR" id="PIRSR001365-1"/>
    </source>
</evidence>
<evidence type="ECO:0000256" key="15">
    <source>
        <dbReference type="PIRSR" id="PIRSR001365-2"/>
    </source>
</evidence>
<feature type="site" description="Part of a proton relay during catalysis" evidence="12">
    <location>
        <position position="110"/>
    </location>
</feature>
<evidence type="ECO:0000256" key="10">
    <source>
        <dbReference type="ARBA" id="ARBA00023270"/>
    </source>
</evidence>
<dbReference type="HAMAP" id="MF_00418">
    <property type="entry name" value="DapA"/>
    <property type="match status" value="1"/>
</dbReference>
<evidence type="ECO:0000256" key="6">
    <source>
        <dbReference type="ARBA" id="ARBA00022605"/>
    </source>
</evidence>
<dbReference type="Pfam" id="PF00701">
    <property type="entry name" value="DHDPS"/>
    <property type="match status" value="1"/>
</dbReference>
<keyword evidence="5 12" id="KW-0963">Cytoplasm</keyword>
<feature type="binding site" evidence="12 15">
    <location>
        <position position="48"/>
    </location>
    <ligand>
        <name>pyruvate</name>
        <dbReference type="ChEBI" id="CHEBI:15361"/>
    </ligand>
</feature>
<evidence type="ECO:0000313" key="16">
    <source>
        <dbReference type="EMBL" id="HIQ81693.1"/>
    </source>
</evidence>
<evidence type="ECO:0000256" key="5">
    <source>
        <dbReference type="ARBA" id="ARBA00022490"/>
    </source>
</evidence>
<evidence type="ECO:0000256" key="9">
    <source>
        <dbReference type="ARBA" id="ARBA00023239"/>
    </source>
</evidence>
<evidence type="ECO:0000256" key="12">
    <source>
        <dbReference type="HAMAP-Rule" id="MF_00418"/>
    </source>
</evidence>
<proteinExistence type="inferred from homology"/>
<dbReference type="PROSITE" id="PS00666">
    <property type="entry name" value="DHDPS_2"/>
    <property type="match status" value="1"/>
</dbReference>
<dbReference type="EMBL" id="DVFZ01000013">
    <property type="protein sequence ID" value="HIQ81693.1"/>
    <property type="molecule type" value="Genomic_DNA"/>
</dbReference>
<dbReference type="GO" id="GO:0009089">
    <property type="term" value="P:lysine biosynthetic process via diaminopimelate"/>
    <property type="evidence" value="ECO:0007669"/>
    <property type="project" value="UniProtKB-UniRule"/>
</dbReference>
<evidence type="ECO:0000256" key="13">
    <source>
        <dbReference type="PIRNR" id="PIRNR001365"/>
    </source>
</evidence>
<dbReference type="CDD" id="cd00950">
    <property type="entry name" value="DHDPS"/>
    <property type="match status" value="1"/>
</dbReference>
<evidence type="ECO:0000313" key="17">
    <source>
        <dbReference type="Proteomes" id="UP000824260"/>
    </source>
</evidence>
<evidence type="ECO:0000256" key="1">
    <source>
        <dbReference type="ARBA" id="ARBA00003294"/>
    </source>
</evidence>
<evidence type="ECO:0000256" key="3">
    <source>
        <dbReference type="ARBA" id="ARBA00007592"/>
    </source>
</evidence>
<protein>
    <recommendedName>
        <fullName evidence="4 12">4-hydroxy-tetrahydrodipicolinate synthase</fullName>
        <shortName evidence="12">HTPA synthase</shortName>
        <ecNumber evidence="4 12">4.3.3.7</ecNumber>
    </recommendedName>
</protein>
<feature type="site" description="Part of a proton relay during catalysis" evidence="12">
    <location>
        <position position="47"/>
    </location>
</feature>
<reference evidence="16" key="2">
    <citation type="journal article" date="2021" name="PeerJ">
        <title>Extensive microbial diversity within the chicken gut microbiome revealed by metagenomics and culture.</title>
        <authorList>
            <person name="Gilroy R."/>
            <person name="Ravi A."/>
            <person name="Getino M."/>
            <person name="Pursley I."/>
            <person name="Horton D.L."/>
            <person name="Alikhan N.F."/>
            <person name="Baker D."/>
            <person name="Gharbi K."/>
            <person name="Hall N."/>
            <person name="Watson M."/>
            <person name="Adriaenssens E.M."/>
            <person name="Foster-Nyarko E."/>
            <person name="Jarju S."/>
            <person name="Secka A."/>
            <person name="Antonio M."/>
            <person name="Oren A."/>
            <person name="Chaudhuri R.R."/>
            <person name="La Ragione R."/>
            <person name="Hildebrand F."/>
            <person name="Pallen M.J."/>
        </authorList>
    </citation>
    <scope>NUCLEOTIDE SEQUENCE</scope>
    <source>
        <strain evidence="16">ChiSjej6B24-2974</strain>
    </source>
</reference>
<keyword evidence="9 12" id="KW-0456">Lyase</keyword>
<comment type="catalytic activity">
    <reaction evidence="11 12">
        <text>L-aspartate 4-semialdehyde + pyruvate = (2S,4S)-4-hydroxy-2,3,4,5-tetrahydrodipicolinate + H2O + H(+)</text>
        <dbReference type="Rhea" id="RHEA:34171"/>
        <dbReference type="ChEBI" id="CHEBI:15361"/>
        <dbReference type="ChEBI" id="CHEBI:15377"/>
        <dbReference type="ChEBI" id="CHEBI:15378"/>
        <dbReference type="ChEBI" id="CHEBI:67139"/>
        <dbReference type="ChEBI" id="CHEBI:537519"/>
        <dbReference type="EC" id="4.3.3.7"/>
    </reaction>
</comment>
<comment type="subcellular location">
    <subcellularLocation>
        <location evidence="12">Cytoplasm</location>
    </subcellularLocation>
</comment>
<feature type="active site" description="Proton donor/acceptor" evidence="12 14">
    <location>
        <position position="136"/>
    </location>
</feature>
<keyword evidence="7 12" id="KW-0220">Diaminopimelate biosynthesis</keyword>
<dbReference type="AlphaFoldDB" id="A0A9D0ZJB0"/>
<evidence type="ECO:0000256" key="8">
    <source>
        <dbReference type="ARBA" id="ARBA00023154"/>
    </source>
</evidence>
<comment type="pathway">
    <text evidence="2 12">Amino-acid biosynthesis; L-lysine biosynthesis via DAP pathway; (S)-tetrahydrodipicolinate from L-aspartate: step 3/4.</text>
</comment>
<feature type="active site" description="Schiff-base intermediate with substrate" evidence="12 14">
    <location>
        <position position="164"/>
    </location>
</feature>
<comment type="function">
    <text evidence="1 12">Catalyzes the condensation of (S)-aspartate-beta-semialdehyde [(S)-ASA] and pyruvate to 4-hydroxy-tetrahydrodipicolinate (HTPA).</text>
</comment>
<dbReference type="EC" id="4.3.3.7" evidence="4 12"/>
<feature type="binding site" evidence="12 15">
    <location>
        <position position="205"/>
    </location>
    <ligand>
        <name>pyruvate</name>
        <dbReference type="ChEBI" id="CHEBI:15361"/>
    </ligand>
</feature>
<comment type="similarity">
    <text evidence="3 12 13">Belongs to the DapA family.</text>
</comment>
<evidence type="ECO:0000256" key="7">
    <source>
        <dbReference type="ARBA" id="ARBA00022915"/>
    </source>
</evidence>
<keyword evidence="6 12" id="KW-0028">Amino-acid biosynthesis</keyword>
<dbReference type="GO" id="GO:0008840">
    <property type="term" value="F:4-hydroxy-tetrahydrodipicolinate synthase activity"/>
    <property type="evidence" value="ECO:0007669"/>
    <property type="project" value="UniProtKB-UniRule"/>
</dbReference>
<dbReference type="PANTHER" id="PTHR12128">
    <property type="entry name" value="DIHYDRODIPICOLINATE SYNTHASE"/>
    <property type="match status" value="1"/>
</dbReference>
<dbReference type="InterPro" id="IPR020625">
    <property type="entry name" value="Schiff_base-form_aldolases_AS"/>
</dbReference>
<dbReference type="GO" id="GO:0005829">
    <property type="term" value="C:cytosol"/>
    <property type="evidence" value="ECO:0007669"/>
    <property type="project" value="TreeGrafter"/>
</dbReference>
<organism evidence="16 17">
    <name type="scientific">Candidatus Pullichristensenella stercorigallinarum</name>
    <dbReference type="NCBI Taxonomy" id="2840909"/>
    <lineage>
        <taxon>Bacteria</taxon>
        <taxon>Bacillati</taxon>
        <taxon>Bacillota</taxon>
        <taxon>Clostridia</taxon>
        <taxon>Candidatus Pullichristensenella</taxon>
    </lineage>
</organism>
<comment type="caution">
    <text evidence="16">The sequence shown here is derived from an EMBL/GenBank/DDBJ whole genome shotgun (WGS) entry which is preliminary data.</text>
</comment>
<dbReference type="GO" id="GO:0019877">
    <property type="term" value="P:diaminopimelate biosynthetic process"/>
    <property type="evidence" value="ECO:0007669"/>
    <property type="project" value="UniProtKB-UniRule"/>
</dbReference>
<reference evidence="16" key="1">
    <citation type="submission" date="2020-10" db="EMBL/GenBank/DDBJ databases">
        <authorList>
            <person name="Gilroy R."/>
        </authorList>
    </citation>
    <scope>NUCLEOTIDE SEQUENCE</scope>
    <source>
        <strain evidence="16">ChiSjej6B24-2974</strain>
    </source>
</reference>
<dbReference type="PRINTS" id="PR00146">
    <property type="entry name" value="DHPICSNTHASE"/>
</dbReference>
<dbReference type="InterPro" id="IPR002220">
    <property type="entry name" value="DapA-like"/>
</dbReference>
<dbReference type="InterPro" id="IPR013785">
    <property type="entry name" value="Aldolase_TIM"/>
</dbReference>
<dbReference type="InterPro" id="IPR005263">
    <property type="entry name" value="DapA"/>
</dbReference>
<dbReference type="Proteomes" id="UP000824260">
    <property type="component" value="Unassembled WGS sequence"/>
</dbReference>
<sequence length="298" mass="32118">MRNALFYGSGVALVTPFSRGKIDLRAFENLIDWQIEMMTDAIIILGTTGEPSTITAPERAALVECAVSTVSGRVPLLVGAGANNTRTAVEYAIEAQALGADGLLVVTPYYNKANRAGLIEHFHAIADSVEIPIIAYNVPSRTGMNMPPEVVAELLKHPMVRGIKEASGDIRQMNRLAALCPGAALYAGNDDQTYTMMSLGARGVISVVANILPTAMHDMAASYLRGDIELSREMQFALLDIADALFAEVSPIPVKAALGMMGKIQNELRLPLAPLDATRREKLRAALEEWDLLTDLEV</sequence>
<evidence type="ECO:0000256" key="11">
    <source>
        <dbReference type="ARBA" id="ARBA00047836"/>
    </source>
</evidence>
<evidence type="ECO:0000256" key="4">
    <source>
        <dbReference type="ARBA" id="ARBA00012086"/>
    </source>
</evidence>
<dbReference type="SUPFAM" id="SSF51569">
    <property type="entry name" value="Aldolase"/>
    <property type="match status" value="1"/>
</dbReference>
<accession>A0A9D0ZJB0</accession>
<dbReference type="NCBIfam" id="TIGR00674">
    <property type="entry name" value="dapA"/>
    <property type="match status" value="1"/>
</dbReference>
<keyword evidence="10 12" id="KW-0704">Schiff base</keyword>
<name>A0A9D0ZJB0_9FIRM</name>
<dbReference type="Gene3D" id="3.20.20.70">
    <property type="entry name" value="Aldolase class I"/>
    <property type="match status" value="1"/>
</dbReference>
<dbReference type="PANTHER" id="PTHR12128:SF66">
    <property type="entry name" value="4-HYDROXY-2-OXOGLUTARATE ALDOLASE, MITOCHONDRIAL"/>
    <property type="match status" value="1"/>
</dbReference>
<comment type="caution">
    <text evidence="12">Was originally thought to be a dihydrodipicolinate synthase (DHDPS), catalyzing the condensation of (S)-aspartate-beta-semialdehyde [(S)-ASA] and pyruvate to dihydrodipicolinate (DHDP). However, it was shown in E.coli that the product of the enzymatic reaction is not dihydrodipicolinate but in fact (4S)-4-hydroxy-2,3,4,5-tetrahydro-(2S)-dipicolinic acid (HTPA), and that the consecutive dehydration reaction leading to DHDP is not spontaneous but catalyzed by DapB.</text>
</comment>
<keyword evidence="8 12" id="KW-0457">Lysine biosynthesis</keyword>